<proteinExistence type="predicted"/>
<dbReference type="InParanoid" id="A0A6J3QSP9"/>
<feature type="domain" description="Myb/SANT-like DNA-binding" evidence="3">
    <location>
        <begin position="64"/>
        <end position="151"/>
    </location>
</feature>
<evidence type="ECO:0000313" key="5">
    <source>
        <dbReference type="RefSeq" id="XP_033705214.1"/>
    </source>
</evidence>
<dbReference type="OrthoDB" id="691673at2759"/>
<dbReference type="GeneID" id="101317994"/>
<feature type="compositionally biased region" description="Polar residues" evidence="2">
    <location>
        <begin position="240"/>
        <end position="251"/>
    </location>
</feature>
<name>A0A6J3QSP9_TURTR</name>
<feature type="region of interest" description="Disordered" evidence="2">
    <location>
        <begin position="225"/>
        <end position="251"/>
    </location>
</feature>
<reference evidence="5" key="1">
    <citation type="submission" date="2025-08" db="UniProtKB">
        <authorList>
            <consortium name="RefSeq"/>
        </authorList>
    </citation>
    <scope>IDENTIFICATION</scope>
    <source>
        <tissue evidence="5">Spleen</tissue>
    </source>
</reference>
<dbReference type="PANTHER" id="PTHR47595">
    <property type="entry name" value="HEAT SHOCK 70 KDA PROTEIN 14"/>
    <property type="match status" value="1"/>
</dbReference>
<dbReference type="Pfam" id="PF13837">
    <property type="entry name" value="Myb_DNA-bind_4"/>
    <property type="match status" value="1"/>
</dbReference>
<evidence type="ECO:0000313" key="4">
    <source>
        <dbReference type="Proteomes" id="UP000245320"/>
    </source>
</evidence>
<organism evidence="4 5">
    <name type="scientific">Tursiops truncatus</name>
    <name type="common">Atlantic bottle-nosed dolphin</name>
    <name type="synonym">Delphinus truncatus</name>
    <dbReference type="NCBI Taxonomy" id="9739"/>
    <lineage>
        <taxon>Eukaryota</taxon>
        <taxon>Metazoa</taxon>
        <taxon>Chordata</taxon>
        <taxon>Craniata</taxon>
        <taxon>Vertebrata</taxon>
        <taxon>Euteleostomi</taxon>
        <taxon>Mammalia</taxon>
        <taxon>Eutheria</taxon>
        <taxon>Laurasiatheria</taxon>
        <taxon>Artiodactyla</taxon>
        <taxon>Whippomorpha</taxon>
        <taxon>Cetacea</taxon>
        <taxon>Odontoceti</taxon>
        <taxon>Delphinidae</taxon>
        <taxon>Tursiops</taxon>
    </lineage>
</organism>
<dbReference type="InterPro" id="IPR044822">
    <property type="entry name" value="Myb_DNA-bind_4"/>
</dbReference>
<evidence type="ECO:0000256" key="2">
    <source>
        <dbReference type="SAM" id="MobiDB-lite"/>
    </source>
</evidence>
<feature type="compositionally biased region" description="Polar residues" evidence="2">
    <location>
        <begin position="49"/>
        <end position="61"/>
    </location>
</feature>
<evidence type="ECO:0000259" key="3">
    <source>
        <dbReference type="Pfam" id="PF13837"/>
    </source>
</evidence>
<feature type="coiled-coil region" evidence="1">
    <location>
        <begin position="333"/>
        <end position="392"/>
    </location>
</feature>
<dbReference type="Proteomes" id="UP000245320">
    <property type="component" value="Chromosome X"/>
</dbReference>
<feature type="region of interest" description="Disordered" evidence="2">
    <location>
        <begin position="277"/>
        <end position="318"/>
    </location>
</feature>
<gene>
    <name evidence="5" type="primary">LOC101317994</name>
</gene>
<keyword evidence="4" id="KW-1185">Reference proteome</keyword>
<evidence type="ECO:0000256" key="1">
    <source>
        <dbReference type="SAM" id="Coils"/>
    </source>
</evidence>
<keyword evidence="1" id="KW-0175">Coiled coil</keyword>
<sequence>MRSSDLASRQSALRGKNRLAPEIDRSTQSLPTPPDRHLAAQEPPPAGLPSQSTTVPSNSSAGIRWSRQETRTLFSILGEAQYIQRLQTVHHDADVYQTASKRMQQEGFRRTERQCRSKFKVLKALYLKAYVAHATSMGDPPRCPFYDTMDHFLRNQIVTEAHNLTKDAAWAQHCDQKSAAPDTPGEEGTSILGARMTQAADRQPILKTVKESDEDCQLRISDQMRETSDLEDSWDESSGAGCSQGTPSYSSSHRLFRGAAAPCQSSPMTRLGVCGEPSPCTSSGRNTPGVASAQRPPGCSSRVPFVPGGDGPLTSAAPPRWARRRRRSVARIIAAQSAENRRLARELSKREEEKLDRLIAIGEEASAQQDTAKELRRDAVAAVRRLATAEEEATGAFQLALEKLLQRLISNTRS</sequence>
<dbReference type="Gene3D" id="1.10.10.60">
    <property type="entry name" value="Homeodomain-like"/>
    <property type="match status" value="1"/>
</dbReference>
<dbReference type="RefSeq" id="XP_033705214.1">
    <property type="nucleotide sequence ID" value="XM_033849323.1"/>
</dbReference>
<feature type="compositionally biased region" description="Polar residues" evidence="2">
    <location>
        <begin position="1"/>
        <end position="11"/>
    </location>
</feature>
<feature type="region of interest" description="Disordered" evidence="2">
    <location>
        <begin position="1"/>
        <end position="63"/>
    </location>
</feature>
<protein>
    <submittedName>
        <fullName evidence="5">Uncharacterized protein LOC101317994</fullName>
    </submittedName>
</protein>
<dbReference type="AlphaFoldDB" id="A0A6J3QSP9"/>
<dbReference type="PANTHER" id="PTHR47595:SF2">
    <property type="entry name" value="MYB_SANT-LIKE DNA-BINDING DOMAIN-CONTAINING PROTEIN 7"/>
    <property type="match status" value="1"/>
</dbReference>
<accession>A0A6J3QSP9</accession>